<feature type="transmembrane region" description="Helical" evidence="1">
    <location>
        <begin position="431"/>
        <end position="451"/>
    </location>
</feature>
<feature type="transmembrane region" description="Helical" evidence="1">
    <location>
        <begin position="240"/>
        <end position="260"/>
    </location>
</feature>
<dbReference type="InterPro" id="IPR002656">
    <property type="entry name" value="Acyl_transf_3_dom"/>
</dbReference>
<organism evidence="3 4">
    <name type="scientific">Nocardiopsis aegyptia</name>
    <dbReference type="NCBI Taxonomy" id="220378"/>
    <lineage>
        <taxon>Bacteria</taxon>
        <taxon>Bacillati</taxon>
        <taxon>Actinomycetota</taxon>
        <taxon>Actinomycetes</taxon>
        <taxon>Streptosporangiales</taxon>
        <taxon>Nocardiopsidaceae</taxon>
        <taxon>Nocardiopsis</taxon>
    </lineage>
</organism>
<dbReference type="Pfam" id="PF01757">
    <property type="entry name" value="Acyl_transf_3"/>
    <property type="match status" value="1"/>
</dbReference>
<evidence type="ECO:0000256" key="1">
    <source>
        <dbReference type="SAM" id="Phobius"/>
    </source>
</evidence>
<feature type="transmembrane region" description="Helical" evidence="1">
    <location>
        <begin position="120"/>
        <end position="138"/>
    </location>
</feature>
<sequence length="470" mass="49288">MGEEHERGRTGAHGPLRYLRRAAAATPAHRDRYIDFLRAVAISLVVLGHWLAAVIVADDGGVRGDNALAHLDWAQSLTWFFQVMPVFFLVGGYANAASMDAHRRRGGDGPGWFLGRTDRLLRPTTAFLAVLWTTALAARLLGVPPEPLGLGVWAASIPLWFLAAYLGVVLCAPAMDHLHRRHGLTVPAVLVLAVLALDGLRLGAGLPLVGQANHLLVWLALHQLGFVWRDRWTEARPGVPAALAAGGVGALVLLTAVGPYPASMVDVPGADLGNTSPPTFALLVLGLTQAALVVAVAAPVRRALRRRGPWTAVIAVNAVVLTLFLWHMTAAVLTGALVYGTGLFPQPPVDSAAWVLMRIPWLLAVLPVLLVLVAVFGGVEARTTASSAGWRAGALRGVPAGRAVANLLVLAASPMVIGGLVWIALAGPGHHGIGTLPTAACLVYAVGASTLRLARRARARDGPGGTGREE</sequence>
<feature type="transmembrane region" description="Helical" evidence="1">
    <location>
        <begin position="36"/>
        <end position="57"/>
    </location>
</feature>
<feature type="transmembrane region" description="Helical" evidence="1">
    <location>
        <begin position="312"/>
        <end position="339"/>
    </location>
</feature>
<dbReference type="EMBL" id="JACCFS010000001">
    <property type="protein sequence ID" value="NYJ36550.1"/>
    <property type="molecule type" value="Genomic_DNA"/>
</dbReference>
<feature type="transmembrane region" description="Helical" evidence="1">
    <location>
        <begin position="359"/>
        <end position="379"/>
    </location>
</feature>
<comment type="caution">
    <text evidence="3">The sequence shown here is derived from an EMBL/GenBank/DDBJ whole genome shotgun (WGS) entry which is preliminary data.</text>
</comment>
<reference evidence="3 4" key="1">
    <citation type="submission" date="2020-07" db="EMBL/GenBank/DDBJ databases">
        <title>Sequencing the genomes of 1000 actinobacteria strains.</title>
        <authorList>
            <person name="Klenk H.-P."/>
        </authorList>
    </citation>
    <scope>NUCLEOTIDE SEQUENCE [LARGE SCALE GENOMIC DNA]</scope>
    <source>
        <strain evidence="3 4">DSM 44442</strain>
    </source>
</reference>
<feature type="domain" description="Acyltransferase 3" evidence="2">
    <location>
        <begin position="32"/>
        <end position="375"/>
    </location>
</feature>
<evidence type="ECO:0000259" key="2">
    <source>
        <dbReference type="Pfam" id="PF01757"/>
    </source>
</evidence>
<feature type="transmembrane region" description="Helical" evidence="1">
    <location>
        <begin position="184"/>
        <end position="202"/>
    </location>
</feature>
<protein>
    <recommendedName>
        <fullName evidence="2">Acyltransferase 3 domain-containing protein</fullName>
    </recommendedName>
</protein>
<gene>
    <name evidence="3" type="ORF">HNR10_004431</name>
</gene>
<keyword evidence="1" id="KW-0472">Membrane</keyword>
<evidence type="ECO:0000313" key="3">
    <source>
        <dbReference type="EMBL" id="NYJ36550.1"/>
    </source>
</evidence>
<keyword evidence="4" id="KW-1185">Reference proteome</keyword>
<keyword evidence="1" id="KW-1133">Transmembrane helix</keyword>
<feature type="transmembrane region" description="Helical" evidence="1">
    <location>
        <begin position="400"/>
        <end position="425"/>
    </location>
</feature>
<feature type="transmembrane region" description="Helical" evidence="1">
    <location>
        <begin position="208"/>
        <end position="228"/>
    </location>
</feature>
<feature type="transmembrane region" description="Helical" evidence="1">
    <location>
        <begin position="280"/>
        <end position="300"/>
    </location>
</feature>
<feature type="transmembrane region" description="Helical" evidence="1">
    <location>
        <begin position="150"/>
        <end position="172"/>
    </location>
</feature>
<proteinExistence type="predicted"/>
<dbReference type="AlphaFoldDB" id="A0A7Z0ESI9"/>
<dbReference type="GO" id="GO:0016747">
    <property type="term" value="F:acyltransferase activity, transferring groups other than amino-acyl groups"/>
    <property type="evidence" value="ECO:0007669"/>
    <property type="project" value="InterPro"/>
</dbReference>
<feature type="transmembrane region" description="Helical" evidence="1">
    <location>
        <begin position="77"/>
        <end position="99"/>
    </location>
</feature>
<dbReference type="Proteomes" id="UP000572051">
    <property type="component" value="Unassembled WGS sequence"/>
</dbReference>
<keyword evidence="1" id="KW-0812">Transmembrane</keyword>
<name>A0A7Z0ESI9_9ACTN</name>
<dbReference type="RefSeq" id="WP_179826515.1">
    <property type="nucleotide sequence ID" value="NZ_JACCFS010000001.1"/>
</dbReference>
<evidence type="ECO:0000313" key="4">
    <source>
        <dbReference type="Proteomes" id="UP000572051"/>
    </source>
</evidence>
<accession>A0A7Z0ESI9</accession>